<gene>
    <name evidence="8" type="ORF">KQI42_05360</name>
</gene>
<keyword evidence="2 4" id="KW-0808">Transferase</keyword>
<evidence type="ECO:0000256" key="2">
    <source>
        <dbReference type="ARBA" id="ARBA00022679"/>
    </source>
</evidence>
<sequence length="441" mass="49064">MANVVVMPKLGLTMKKGKIIKWFKKEGERIEAGERLFEVATDKLTNEVEAKEGGIVRKLLADSGDTVPCLEPVAIIGELEEDITELISTTISNASSISEPNQKDKVEATNKNKEVENKKEKNTGRIIASPVAKKLALEKEVDLSYINGTGPNGRITLKDVEKYIENEKCIEGKASPMAVKTAERLNVDLTKINMDRRIMKQDVIDFSKDRALEEAINPMEQRVSMSQMRKVIAERMTESWHVSPAVTYDMSVDVTKLKEIKDNLKDVEKITYTDLLVKIVSKVLLEFPLLNASIDGEEMVLRNYVNMGVAVAIENGLLVPVVKYAHTKGLRSVSEEIKELSYKAKTNQLSTDELVGGTFTITNLGMFGVESFSPIINQPEVAILGVNAITEKPILENGNLINKPFIKLSLTADHRIADGAVAAQFLYRVKQYIEKPDMLLL</sequence>
<comment type="similarity">
    <text evidence="4">Belongs to the 2-oxoacid dehydrogenase family.</text>
</comment>
<evidence type="ECO:0000313" key="9">
    <source>
        <dbReference type="Proteomes" id="UP000749471"/>
    </source>
</evidence>
<accession>A0ABS6E3M4</accession>
<protein>
    <recommendedName>
        <fullName evidence="4">Dihydrolipoamide acetyltransferase component of pyruvate dehydrogenase complex</fullName>
        <ecNumber evidence="4">2.3.1.-</ecNumber>
    </recommendedName>
</protein>
<organism evidence="8 9">
    <name type="scientific">Tissierella simiarum</name>
    <dbReference type="NCBI Taxonomy" id="2841534"/>
    <lineage>
        <taxon>Bacteria</taxon>
        <taxon>Bacillati</taxon>
        <taxon>Bacillota</taxon>
        <taxon>Tissierellia</taxon>
        <taxon>Tissierellales</taxon>
        <taxon>Tissierellaceae</taxon>
        <taxon>Tissierella</taxon>
    </lineage>
</organism>
<dbReference type="InterPro" id="IPR004167">
    <property type="entry name" value="PSBD"/>
</dbReference>
<feature type="domain" description="Peripheral subunit-binding (PSBD)" evidence="7">
    <location>
        <begin position="127"/>
        <end position="164"/>
    </location>
</feature>
<dbReference type="InterPro" id="IPR001078">
    <property type="entry name" value="2-oxoacid_DH_actylTfrase"/>
</dbReference>
<dbReference type="PANTHER" id="PTHR43178">
    <property type="entry name" value="DIHYDROLIPOAMIDE ACETYLTRANSFERASE COMPONENT OF PYRUVATE DEHYDROGENASE COMPLEX"/>
    <property type="match status" value="1"/>
</dbReference>
<dbReference type="Proteomes" id="UP000749471">
    <property type="component" value="Unassembled WGS sequence"/>
</dbReference>
<dbReference type="InterPro" id="IPR000089">
    <property type="entry name" value="Biotin_lipoyl"/>
</dbReference>
<dbReference type="InterPro" id="IPR050743">
    <property type="entry name" value="2-oxoacid_DH_E2_comp"/>
</dbReference>
<evidence type="ECO:0000259" key="7">
    <source>
        <dbReference type="PROSITE" id="PS51826"/>
    </source>
</evidence>
<dbReference type="Pfam" id="PF00364">
    <property type="entry name" value="Biotin_lipoyl"/>
    <property type="match status" value="1"/>
</dbReference>
<feature type="region of interest" description="Disordered" evidence="5">
    <location>
        <begin position="95"/>
        <end position="119"/>
    </location>
</feature>
<dbReference type="EC" id="2.3.1.-" evidence="4"/>
<dbReference type="CDD" id="cd06849">
    <property type="entry name" value="lipoyl_domain"/>
    <property type="match status" value="1"/>
</dbReference>
<keyword evidence="4" id="KW-0450">Lipoyl</keyword>
<evidence type="ECO:0000256" key="5">
    <source>
        <dbReference type="SAM" id="MobiDB-lite"/>
    </source>
</evidence>
<comment type="caution">
    <text evidence="8">The sequence shown here is derived from an EMBL/GenBank/DDBJ whole genome shotgun (WGS) entry which is preliminary data.</text>
</comment>
<dbReference type="RefSeq" id="WP_216517507.1">
    <property type="nucleotide sequence ID" value="NZ_JAHLPM010000003.1"/>
</dbReference>
<dbReference type="PANTHER" id="PTHR43178:SF5">
    <property type="entry name" value="LIPOAMIDE ACYLTRANSFERASE COMPONENT OF BRANCHED-CHAIN ALPHA-KETO ACID DEHYDROGENASE COMPLEX, MITOCHONDRIAL"/>
    <property type="match status" value="1"/>
</dbReference>
<reference evidence="8 9" key="1">
    <citation type="submission" date="2021-06" db="EMBL/GenBank/DDBJ databases">
        <authorList>
            <person name="Sun Q."/>
            <person name="Li D."/>
        </authorList>
    </citation>
    <scope>NUCLEOTIDE SEQUENCE [LARGE SCALE GENOMIC DNA]</scope>
    <source>
        <strain evidence="8 9">MSJ-40</strain>
    </source>
</reference>
<feature type="domain" description="Lipoyl-binding" evidence="6">
    <location>
        <begin position="2"/>
        <end position="77"/>
    </location>
</feature>
<evidence type="ECO:0000256" key="3">
    <source>
        <dbReference type="ARBA" id="ARBA00023315"/>
    </source>
</evidence>
<evidence type="ECO:0000256" key="1">
    <source>
        <dbReference type="ARBA" id="ARBA00001938"/>
    </source>
</evidence>
<dbReference type="Pfam" id="PF00198">
    <property type="entry name" value="2-oxoacid_dh"/>
    <property type="match status" value="1"/>
</dbReference>
<dbReference type="Pfam" id="PF02817">
    <property type="entry name" value="E3_binding"/>
    <property type="match status" value="1"/>
</dbReference>
<comment type="cofactor">
    <cofactor evidence="1 4">
        <name>(R)-lipoate</name>
        <dbReference type="ChEBI" id="CHEBI:83088"/>
    </cofactor>
</comment>
<dbReference type="PROSITE" id="PS51826">
    <property type="entry name" value="PSBD"/>
    <property type="match status" value="1"/>
</dbReference>
<keyword evidence="3 4" id="KW-0012">Acyltransferase</keyword>
<keyword evidence="9" id="KW-1185">Reference proteome</keyword>
<evidence type="ECO:0000313" key="8">
    <source>
        <dbReference type="EMBL" id="MBU5437426.1"/>
    </source>
</evidence>
<evidence type="ECO:0000259" key="6">
    <source>
        <dbReference type="PROSITE" id="PS50968"/>
    </source>
</evidence>
<name>A0ABS6E3M4_9FIRM</name>
<dbReference type="PROSITE" id="PS50968">
    <property type="entry name" value="BIOTINYL_LIPOYL"/>
    <property type="match status" value="1"/>
</dbReference>
<evidence type="ECO:0000256" key="4">
    <source>
        <dbReference type="RuleBase" id="RU003423"/>
    </source>
</evidence>
<feature type="compositionally biased region" description="Basic and acidic residues" evidence="5">
    <location>
        <begin position="101"/>
        <end position="119"/>
    </location>
</feature>
<proteinExistence type="inferred from homology"/>
<dbReference type="EMBL" id="JAHLPM010000003">
    <property type="protein sequence ID" value="MBU5437426.1"/>
    <property type="molecule type" value="Genomic_DNA"/>
</dbReference>